<dbReference type="GO" id="GO:0006606">
    <property type="term" value="P:protein import into nucleus"/>
    <property type="evidence" value="ECO:0007669"/>
    <property type="project" value="InterPro"/>
</dbReference>
<keyword evidence="6" id="KW-0653">Protein transport</keyword>
<feature type="domain" description="Ig-like" evidence="8">
    <location>
        <begin position="368"/>
        <end position="424"/>
    </location>
</feature>
<evidence type="ECO:0000256" key="3">
    <source>
        <dbReference type="ARBA" id="ARBA00022448"/>
    </source>
</evidence>
<keyword evidence="3" id="KW-0813">Transport</keyword>
<dbReference type="Pfam" id="PF13513">
    <property type="entry name" value="HEAT_EZ"/>
    <property type="match status" value="1"/>
</dbReference>
<dbReference type="Pfam" id="PF18829">
    <property type="entry name" value="Importin_rep_6"/>
    <property type="match status" value="1"/>
</dbReference>
<dbReference type="GO" id="GO:0005737">
    <property type="term" value="C:cytoplasm"/>
    <property type="evidence" value="ECO:0007669"/>
    <property type="project" value="UniProtKB-SubCell"/>
</dbReference>
<evidence type="ECO:0000259" key="8">
    <source>
        <dbReference type="PROSITE" id="PS50835"/>
    </source>
</evidence>
<dbReference type="SUPFAM" id="SSF48371">
    <property type="entry name" value="ARM repeat"/>
    <property type="match status" value="2"/>
</dbReference>
<dbReference type="PANTHER" id="PTHR10527">
    <property type="entry name" value="IMPORTIN BETA"/>
    <property type="match status" value="1"/>
</dbReference>
<accession>A0A4V1IY72</accession>
<dbReference type="Pfam" id="PF18808">
    <property type="entry name" value="Importin_rep_4"/>
    <property type="match status" value="1"/>
</dbReference>
<dbReference type="Gene3D" id="1.25.10.10">
    <property type="entry name" value="Leucine-rich Repeat Variant"/>
    <property type="match status" value="1"/>
</dbReference>
<protein>
    <submittedName>
        <fullName evidence="9">Armadillo-type protein</fullName>
    </submittedName>
</protein>
<dbReference type="Pfam" id="PF25780">
    <property type="entry name" value="TPR_IPO5"/>
    <property type="match status" value="1"/>
</dbReference>
<dbReference type="InterPro" id="IPR041653">
    <property type="entry name" value="Importin_rep_4"/>
</dbReference>
<keyword evidence="4" id="KW-0963">Cytoplasm</keyword>
<dbReference type="InterPro" id="IPR058584">
    <property type="entry name" value="IMB1_TNPO1-like_TPR"/>
</dbReference>
<reference evidence="10" key="1">
    <citation type="journal article" date="2018" name="Nat. Microbiol.">
        <title>Leveraging single-cell genomics to expand the fungal tree of life.</title>
        <authorList>
            <person name="Ahrendt S.R."/>
            <person name="Quandt C.A."/>
            <person name="Ciobanu D."/>
            <person name="Clum A."/>
            <person name="Salamov A."/>
            <person name="Andreopoulos B."/>
            <person name="Cheng J.F."/>
            <person name="Woyke T."/>
            <person name="Pelin A."/>
            <person name="Henrissat B."/>
            <person name="Reynolds N.K."/>
            <person name="Benny G.L."/>
            <person name="Smith M.E."/>
            <person name="James T.Y."/>
            <person name="Grigoriev I.V."/>
        </authorList>
    </citation>
    <scope>NUCLEOTIDE SEQUENCE [LARGE SCALE GENOMIC DNA]</scope>
</reference>
<evidence type="ECO:0000256" key="5">
    <source>
        <dbReference type="ARBA" id="ARBA00022737"/>
    </source>
</evidence>
<evidence type="ECO:0000256" key="6">
    <source>
        <dbReference type="ARBA" id="ARBA00022927"/>
    </source>
</evidence>
<dbReference type="Proteomes" id="UP000267251">
    <property type="component" value="Unassembled WGS sequence"/>
</dbReference>
<dbReference type="InterPro" id="IPR041389">
    <property type="entry name" value="Importin_rep_6"/>
</dbReference>
<evidence type="ECO:0000256" key="1">
    <source>
        <dbReference type="ARBA" id="ARBA00004123"/>
    </source>
</evidence>
<evidence type="ECO:0000256" key="4">
    <source>
        <dbReference type="ARBA" id="ARBA00022490"/>
    </source>
</evidence>
<dbReference type="InterPro" id="IPR057672">
    <property type="entry name" value="TPR_IPO4/5"/>
</dbReference>
<evidence type="ECO:0000313" key="10">
    <source>
        <dbReference type="Proteomes" id="UP000267251"/>
    </source>
</evidence>
<dbReference type="InterPro" id="IPR016024">
    <property type="entry name" value="ARM-type_fold"/>
</dbReference>
<evidence type="ECO:0000313" key="9">
    <source>
        <dbReference type="EMBL" id="RKP13549.1"/>
    </source>
</evidence>
<evidence type="ECO:0000256" key="2">
    <source>
        <dbReference type="ARBA" id="ARBA00004496"/>
    </source>
</evidence>
<proteinExistence type="predicted"/>
<keyword evidence="5" id="KW-0677">Repeat</keyword>
<sequence length="1113" mass="121475">MTLAPELVQLRALLVSCLSANNTERSTAEATLNGTYALQQPDALLQGLAQLLGQDEEPSIRSLAAVLFRRSALRPSNPEAQKVLWHRVSDATRQGSKHLLLEALRAEQVDAVRRKIVDTSAEVYKHCTAHAQPWPQLQPTLSEMASSSQAPHRDCAFRLITSAPALLARQTPDASRSLFASHLADPSIQVRVSVLRALVAFIKDAEKRVQSAFSAIIGNIPQVSLGDVASSGEEVSLQEALTSITELAEASPRLLRPALPGLTAFCVQCMDAEALEDQTRSMAAEVLLTLTENAPGMMRKEPSFVVSFLPACLRWVCLVEEDEDWYTTATLDNEDNEALNAIAEQALDRLARGLGGKAILPTAFQYIPKMLETQGPESWNQRHGALITLSCIAEGCVRPMEKELGSVLTMVQPAFADPHPRVRWAACNCFGQLSTDFAGTMQAQYHQIVLSCVIPMLGDKDSPRVQAHAAASLVNFCEEADKEVLEPYMDSLFKGLLPLLSTQYRYLQEQTITTIATIADSAGDRFSRYYDVIMPMLLNVLRQTVGVKEHRLLRGKAMECATLIALAVGKETVGPQLPELLQLLTDSQASMTDADDPQIPYLLAAWARLCTVMGEDFTPYLSTVLPPLLHSAKLNAEFALVEAGEDVESRYSAEDGWEFVPLEGQQVGIRTTVLDEKCTALEMIGCYADQLKGSFGPHVPEVLEIILPLLKFYFHEGVRHASAVAIPFLLESLRLYGKLDLEYPSSLLKTWSTIAVRINDVIFNDCDPAFLLQMVSTYTDCLAIVGREGLDKVQVDDFCRGMEGQLMEFFQRHRRRQEEAAGDGEGGEGGEGVGEDDAVLEEQESDEALLAEMNRAIQTVLSLAGLEFLPSFENRLLPILRTFLGDKDDALRQWGLLFADDVIEYTGPASVMYLDTFGPALLNSLADSSADARQAGAYGVGLAAQKGGEGYVELCGAAVPHLVRMIQDPSSKEEESANATDNAVSALTKIFSSEAGTALGNGPDGEVALRAWYHGLPLIHDEAEAPLTCDFLMKLLDGHHPLILGDAGPGLGRLVSILTETLVLSILPQDQEVRLASYLKQIVADTSSPEAQARLWEGVDPVKRAMLQSKGYL</sequence>
<organism evidence="9 10">
    <name type="scientific">Piptocephalis cylindrospora</name>
    <dbReference type="NCBI Taxonomy" id="1907219"/>
    <lineage>
        <taxon>Eukaryota</taxon>
        <taxon>Fungi</taxon>
        <taxon>Fungi incertae sedis</taxon>
        <taxon>Zoopagomycota</taxon>
        <taxon>Zoopagomycotina</taxon>
        <taxon>Zoopagomycetes</taxon>
        <taxon>Zoopagales</taxon>
        <taxon>Piptocephalidaceae</taxon>
        <taxon>Piptocephalis</taxon>
    </lineage>
</organism>
<dbReference type="Pfam" id="PF25574">
    <property type="entry name" value="TPR_IMB1"/>
    <property type="match status" value="1"/>
</dbReference>
<evidence type="ECO:0000256" key="7">
    <source>
        <dbReference type="ARBA" id="ARBA00023242"/>
    </source>
</evidence>
<keyword evidence="10" id="KW-1185">Reference proteome</keyword>
<dbReference type="AlphaFoldDB" id="A0A4V1IY72"/>
<dbReference type="PROSITE" id="PS50835">
    <property type="entry name" value="IG_LIKE"/>
    <property type="match status" value="1"/>
</dbReference>
<dbReference type="EMBL" id="KZ987994">
    <property type="protein sequence ID" value="RKP13549.1"/>
    <property type="molecule type" value="Genomic_DNA"/>
</dbReference>
<dbReference type="GO" id="GO:0005634">
    <property type="term" value="C:nucleus"/>
    <property type="evidence" value="ECO:0007669"/>
    <property type="project" value="UniProtKB-SubCell"/>
</dbReference>
<keyword evidence="7" id="KW-0539">Nucleus</keyword>
<dbReference type="InterPro" id="IPR011989">
    <property type="entry name" value="ARM-like"/>
</dbReference>
<dbReference type="InterPro" id="IPR040122">
    <property type="entry name" value="Importin_beta"/>
</dbReference>
<gene>
    <name evidence="9" type="ORF">BJ684DRAFT_9900</name>
</gene>
<comment type="subcellular location">
    <subcellularLocation>
        <location evidence="2">Cytoplasm</location>
    </subcellularLocation>
    <subcellularLocation>
        <location evidence="1">Nucleus</location>
    </subcellularLocation>
</comment>
<name>A0A4V1IY72_9FUNG</name>
<dbReference type="OrthoDB" id="543373at2759"/>
<dbReference type="InterPro" id="IPR007110">
    <property type="entry name" value="Ig-like_dom"/>
</dbReference>